<dbReference type="InterPro" id="IPR044730">
    <property type="entry name" value="RNase_H-like_dom_plant"/>
</dbReference>
<dbReference type="PANTHER" id="PTHR47074:SF48">
    <property type="entry name" value="POLYNUCLEOTIDYL TRANSFERASE, RIBONUCLEASE H-LIKE SUPERFAMILY PROTEIN"/>
    <property type="match status" value="1"/>
</dbReference>
<evidence type="ECO:0000313" key="2">
    <source>
        <dbReference type="EMBL" id="KAK3221353.1"/>
    </source>
</evidence>
<dbReference type="InterPro" id="IPR012337">
    <property type="entry name" value="RNaseH-like_sf"/>
</dbReference>
<dbReference type="Gene3D" id="3.30.420.10">
    <property type="entry name" value="Ribonuclease H-like superfamily/Ribonuclease H"/>
    <property type="match status" value="1"/>
</dbReference>
<evidence type="ECO:0000259" key="1">
    <source>
        <dbReference type="Pfam" id="PF13456"/>
    </source>
</evidence>
<dbReference type="PANTHER" id="PTHR47074">
    <property type="entry name" value="BNAC02G40300D PROTEIN"/>
    <property type="match status" value="1"/>
</dbReference>
<dbReference type="InterPro" id="IPR036397">
    <property type="entry name" value="RNaseH_sf"/>
</dbReference>
<gene>
    <name evidence="2" type="ORF">Dsin_008378</name>
</gene>
<dbReference type="CDD" id="cd06222">
    <property type="entry name" value="RNase_H_like"/>
    <property type="match status" value="1"/>
</dbReference>
<protein>
    <recommendedName>
        <fullName evidence="1">RNase H type-1 domain-containing protein</fullName>
    </recommendedName>
</protein>
<dbReference type="GO" id="GO:0003676">
    <property type="term" value="F:nucleic acid binding"/>
    <property type="evidence" value="ECO:0007669"/>
    <property type="project" value="InterPro"/>
</dbReference>
<proteinExistence type="predicted"/>
<comment type="caution">
    <text evidence="2">The sequence shown here is derived from an EMBL/GenBank/DDBJ whole genome shotgun (WGS) entry which is preliminary data.</text>
</comment>
<evidence type="ECO:0000313" key="3">
    <source>
        <dbReference type="Proteomes" id="UP001281410"/>
    </source>
</evidence>
<dbReference type="EMBL" id="JANJYJ010000003">
    <property type="protein sequence ID" value="KAK3221353.1"/>
    <property type="molecule type" value="Genomic_DNA"/>
</dbReference>
<dbReference type="AlphaFoldDB" id="A0AAE0ANK7"/>
<sequence length="124" mass="12964">MYKIKCDAAIDLAGCLVGCGTVIRNAEGFVLAASSQIMVASFPTHTVEAIAILRSIQLAIDSGLNLIMVESDASVVVDWINSGNDLLSDVGVIISDIKKPVTIYTLCCGVLYSQIGEQGGSLLS</sequence>
<dbReference type="Proteomes" id="UP001281410">
    <property type="component" value="Unassembled WGS sequence"/>
</dbReference>
<organism evidence="2 3">
    <name type="scientific">Dipteronia sinensis</name>
    <dbReference type="NCBI Taxonomy" id="43782"/>
    <lineage>
        <taxon>Eukaryota</taxon>
        <taxon>Viridiplantae</taxon>
        <taxon>Streptophyta</taxon>
        <taxon>Embryophyta</taxon>
        <taxon>Tracheophyta</taxon>
        <taxon>Spermatophyta</taxon>
        <taxon>Magnoliopsida</taxon>
        <taxon>eudicotyledons</taxon>
        <taxon>Gunneridae</taxon>
        <taxon>Pentapetalae</taxon>
        <taxon>rosids</taxon>
        <taxon>malvids</taxon>
        <taxon>Sapindales</taxon>
        <taxon>Sapindaceae</taxon>
        <taxon>Hippocastanoideae</taxon>
        <taxon>Acereae</taxon>
        <taxon>Dipteronia</taxon>
    </lineage>
</organism>
<dbReference type="GO" id="GO:0004523">
    <property type="term" value="F:RNA-DNA hybrid ribonuclease activity"/>
    <property type="evidence" value="ECO:0007669"/>
    <property type="project" value="InterPro"/>
</dbReference>
<keyword evidence="3" id="KW-1185">Reference proteome</keyword>
<dbReference type="Pfam" id="PF13456">
    <property type="entry name" value="RVT_3"/>
    <property type="match status" value="1"/>
</dbReference>
<dbReference type="InterPro" id="IPR002156">
    <property type="entry name" value="RNaseH_domain"/>
</dbReference>
<dbReference type="InterPro" id="IPR052929">
    <property type="entry name" value="RNase_H-like_EbsB-rel"/>
</dbReference>
<reference evidence="2" key="1">
    <citation type="journal article" date="2023" name="Plant J.">
        <title>Genome sequences and population genomics provide insights into the demographic history, inbreeding, and mutation load of two 'living fossil' tree species of Dipteronia.</title>
        <authorList>
            <person name="Feng Y."/>
            <person name="Comes H.P."/>
            <person name="Chen J."/>
            <person name="Zhu S."/>
            <person name="Lu R."/>
            <person name="Zhang X."/>
            <person name="Li P."/>
            <person name="Qiu J."/>
            <person name="Olsen K.M."/>
            <person name="Qiu Y."/>
        </authorList>
    </citation>
    <scope>NUCLEOTIDE SEQUENCE</scope>
    <source>
        <strain evidence="2">NBL</strain>
    </source>
</reference>
<dbReference type="SUPFAM" id="SSF53098">
    <property type="entry name" value="Ribonuclease H-like"/>
    <property type="match status" value="1"/>
</dbReference>
<feature type="domain" description="RNase H type-1" evidence="1">
    <location>
        <begin position="18"/>
        <end position="99"/>
    </location>
</feature>
<accession>A0AAE0ANK7</accession>
<name>A0AAE0ANK7_9ROSI</name>